<evidence type="ECO:0000313" key="1">
    <source>
        <dbReference type="EMBL" id="MDT0445163.1"/>
    </source>
</evidence>
<organism evidence="1 2">
    <name type="scientific">Streptomyces johnsoniae</name>
    <dbReference type="NCBI Taxonomy" id="3075532"/>
    <lineage>
        <taxon>Bacteria</taxon>
        <taxon>Bacillati</taxon>
        <taxon>Actinomycetota</taxon>
        <taxon>Actinomycetes</taxon>
        <taxon>Kitasatosporales</taxon>
        <taxon>Streptomycetaceae</taxon>
        <taxon>Streptomyces</taxon>
    </lineage>
</organism>
<protein>
    <submittedName>
        <fullName evidence="1">Uncharacterized protein</fullName>
    </submittedName>
</protein>
<sequence>MSPARRAATPDLTTLPATSWQDASVPAFGLLPGQAGVHLGTTAAGQPVSLAAPGPAGSRIAVLGESLFSRLFALRLLGVGARVTAATRVPDQWASVGEAAGDRLVVTDNVAGWPAAPPAPPTVADGPQALMCDLRRAPPAGLAEGPWRTVLHVTRNAPRRSVFWSTADAVLALDARFAEPVGRLLGEEAARRTAVLAAGEIIVFRPGAEPDVLSLDISPGETALLTPGRRPHGTR</sequence>
<dbReference type="Proteomes" id="UP001183615">
    <property type="component" value="Unassembled WGS sequence"/>
</dbReference>
<name>A0ABU2S852_9ACTN</name>
<proteinExistence type="predicted"/>
<comment type="caution">
    <text evidence="1">The sequence shown here is derived from an EMBL/GenBank/DDBJ whole genome shotgun (WGS) entry which is preliminary data.</text>
</comment>
<reference evidence="2" key="1">
    <citation type="submission" date="2023-07" db="EMBL/GenBank/DDBJ databases">
        <title>30 novel species of actinomycetes from the DSMZ collection.</title>
        <authorList>
            <person name="Nouioui I."/>
        </authorList>
    </citation>
    <scope>NUCLEOTIDE SEQUENCE [LARGE SCALE GENOMIC DNA]</scope>
    <source>
        <strain evidence="2">DSM 41886</strain>
    </source>
</reference>
<accession>A0ABU2S852</accession>
<dbReference type="EMBL" id="JAVREV010000012">
    <property type="protein sequence ID" value="MDT0445163.1"/>
    <property type="molecule type" value="Genomic_DNA"/>
</dbReference>
<gene>
    <name evidence="1" type="ORF">RM779_21540</name>
</gene>
<dbReference type="RefSeq" id="WP_311619379.1">
    <property type="nucleotide sequence ID" value="NZ_JAVREV010000012.1"/>
</dbReference>
<keyword evidence="2" id="KW-1185">Reference proteome</keyword>
<evidence type="ECO:0000313" key="2">
    <source>
        <dbReference type="Proteomes" id="UP001183615"/>
    </source>
</evidence>